<evidence type="ECO:0000313" key="2">
    <source>
        <dbReference type="Proteomes" id="UP001589716"/>
    </source>
</evidence>
<proteinExistence type="predicted"/>
<gene>
    <name evidence="1" type="ORF">ACFFTP_31215</name>
</gene>
<evidence type="ECO:0000313" key="1">
    <source>
        <dbReference type="EMBL" id="MFB9558638.1"/>
    </source>
</evidence>
<reference evidence="1 2" key="1">
    <citation type="submission" date="2024-09" db="EMBL/GenBank/DDBJ databases">
        <authorList>
            <person name="Sun Q."/>
            <person name="Mori K."/>
        </authorList>
    </citation>
    <scope>NUCLEOTIDE SEQUENCE [LARGE SCALE GENOMIC DNA]</scope>
    <source>
        <strain evidence="1 2">JCM 4414</strain>
    </source>
</reference>
<protein>
    <submittedName>
        <fullName evidence="1">Uncharacterized protein</fullName>
    </submittedName>
</protein>
<keyword evidence="2" id="KW-1185">Reference proteome</keyword>
<accession>A0ABV5R0Q2</accession>
<sequence>MPKTTATPPPAAVAKDAHWAAKLERLRSRKPATSTLTICDDHTVRQTLAEAQERHTRARTIADAHPDEPVHAAALKAAEDALAQAQAAFDAEAIVLTFRALPRTEFEEMKAAHPPTEEQAEDGQIVNVETLGPELIAAACVDGLTVDDARFFLTDWAAGEAAQLFHAAWDIQTVVRGDLGKG</sequence>
<name>A0ABV5R0Q2_9ACTN</name>
<dbReference type="RefSeq" id="WP_382746254.1">
    <property type="nucleotide sequence ID" value="NZ_JBHMCT010000052.1"/>
</dbReference>
<dbReference type="EMBL" id="JBHMCT010000052">
    <property type="protein sequence ID" value="MFB9558638.1"/>
    <property type="molecule type" value="Genomic_DNA"/>
</dbReference>
<organism evidence="1 2">
    <name type="scientific">Streptomyces roseoviridis</name>
    <dbReference type="NCBI Taxonomy" id="67361"/>
    <lineage>
        <taxon>Bacteria</taxon>
        <taxon>Bacillati</taxon>
        <taxon>Actinomycetota</taxon>
        <taxon>Actinomycetes</taxon>
        <taxon>Kitasatosporales</taxon>
        <taxon>Streptomycetaceae</taxon>
        <taxon>Streptomyces</taxon>
    </lineage>
</organism>
<comment type="caution">
    <text evidence="1">The sequence shown here is derived from an EMBL/GenBank/DDBJ whole genome shotgun (WGS) entry which is preliminary data.</text>
</comment>
<dbReference type="Proteomes" id="UP001589716">
    <property type="component" value="Unassembled WGS sequence"/>
</dbReference>